<dbReference type="Proteomes" id="UP000796880">
    <property type="component" value="Unassembled WGS sequence"/>
</dbReference>
<dbReference type="AlphaFoldDB" id="A0A8K0H6U4"/>
<organism evidence="2 3">
    <name type="scientific">Rhamnella rubrinervis</name>
    <dbReference type="NCBI Taxonomy" id="2594499"/>
    <lineage>
        <taxon>Eukaryota</taxon>
        <taxon>Viridiplantae</taxon>
        <taxon>Streptophyta</taxon>
        <taxon>Embryophyta</taxon>
        <taxon>Tracheophyta</taxon>
        <taxon>Spermatophyta</taxon>
        <taxon>Magnoliopsida</taxon>
        <taxon>eudicotyledons</taxon>
        <taxon>Gunneridae</taxon>
        <taxon>Pentapetalae</taxon>
        <taxon>rosids</taxon>
        <taxon>fabids</taxon>
        <taxon>Rosales</taxon>
        <taxon>Rhamnaceae</taxon>
        <taxon>rhamnoid group</taxon>
        <taxon>Rhamneae</taxon>
        <taxon>Rhamnella</taxon>
    </lineage>
</organism>
<feature type="compositionally biased region" description="Basic residues" evidence="1">
    <location>
        <begin position="141"/>
        <end position="152"/>
    </location>
</feature>
<protein>
    <submittedName>
        <fullName evidence="2">Uncharacterized protein</fullName>
    </submittedName>
</protein>
<reference evidence="2" key="1">
    <citation type="submission" date="2020-03" db="EMBL/GenBank/DDBJ databases">
        <title>A high-quality chromosome-level genome assembly of a woody plant with both climbing and erect habits, Rhamnella rubrinervis.</title>
        <authorList>
            <person name="Lu Z."/>
            <person name="Yang Y."/>
            <person name="Zhu X."/>
            <person name="Sun Y."/>
        </authorList>
    </citation>
    <scope>NUCLEOTIDE SEQUENCE</scope>
    <source>
        <strain evidence="2">BYM</strain>
        <tissue evidence="2">Leaf</tissue>
    </source>
</reference>
<name>A0A8K0H6U4_9ROSA</name>
<gene>
    <name evidence="2" type="ORF">FNV43_RR11996</name>
</gene>
<feature type="compositionally biased region" description="Polar residues" evidence="1">
    <location>
        <begin position="70"/>
        <end position="79"/>
    </location>
</feature>
<feature type="compositionally biased region" description="Basic and acidic residues" evidence="1">
    <location>
        <begin position="97"/>
        <end position="111"/>
    </location>
</feature>
<evidence type="ECO:0000256" key="1">
    <source>
        <dbReference type="SAM" id="MobiDB-lite"/>
    </source>
</evidence>
<dbReference type="EMBL" id="VOIH02000005">
    <property type="protein sequence ID" value="KAF3446816.1"/>
    <property type="molecule type" value="Genomic_DNA"/>
</dbReference>
<sequence length="192" mass="20622">MMVGGVIAWPLKLKVKMKTDKTTKQGPTDASTKRSGGASSSKSKASAARSSRKSKDVSSKSVGRSEDETSSNSKDQTPKSGGGKSANVAVKGSGKSKNTDTKTSKTCKSKDGTCTPSKIKVSEDVNESSTDLEGVPERTKGSHLIHQRHREGRPRQQQINCIDYPLEPCCCEEMGLVYQGLCMINQVKIDRP</sequence>
<accession>A0A8K0H6U4</accession>
<evidence type="ECO:0000313" key="3">
    <source>
        <dbReference type="Proteomes" id="UP000796880"/>
    </source>
</evidence>
<feature type="compositionally biased region" description="Low complexity" evidence="1">
    <location>
        <begin position="33"/>
        <end position="49"/>
    </location>
</feature>
<keyword evidence="3" id="KW-1185">Reference proteome</keyword>
<proteinExistence type="predicted"/>
<feature type="compositionally biased region" description="Basic and acidic residues" evidence="1">
    <location>
        <begin position="53"/>
        <end position="67"/>
    </location>
</feature>
<evidence type="ECO:0000313" key="2">
    <source>
        <dbReference type="EMBL" id="KAF3446816.1"/>
    </source>
</evidence>
<feature type="region of interest" description="Disordered" evidence="1">
    <location>
        <begin position="1"/>
        <end position="156"/>
    </location>
</feature>
<comment type="caution">
    <text evidence="2">The sequence shown here is derived from an EMBL/GenBank/DDBJ whole genome shotgun (WGS) entry which is preliminary data.</text>
</comment>